<dbReference type="RefSeq" id="WP_098226914.1">
    <property type="nucleotide sequence ID" value="NZ_NUBY01000097.1"/>
</dbReference>
<feature type="transmembrane region" description="Helical" evidence="1">
    <location>
        <begin position="109"/>
        <end position="131"/>
    </location>
</feature>
<keyword evidence="1" id="KW-1133">Transmembrane helix</keyword>
<dbReference type="Proteomes" id="UP000220841">
    <property type="component" value="Unassembled WGS sequence"/>
</dbReference>
<gene>
    <name evidence="2" type="ORF">CN585_18395</name>
</gene>
<feature type="transmembrane region" description="Helical" evidence="1">
    <location>
        <begin position="154"/>
        <end position="174"/>
    </location>
</feature>
<proteinExistence type="predicted"/>
<evidence type="ECO:0000313" key="3">
    <source>
        <dbReference type="Proteomes" id="UP000220841"/>
    </source>
</evidence>
<feature type="transmembrane region" description="Helical" evidence="1">
    <location>
        <begin position="71"/>
        <end position="97"/>
    </location>
</feature>
<evidence type="ECO:0000313" key="2">
    <source>
        <dbReference type="EMBL" id="PEQ03369.1"/>
    </source>
</evidence>
<accession>A0A2A8HCA5</accession>
<evidence type="ECO:0008006" key="4">
    <source>
        <dbReference type="Google" id="ProtNLM"/>
    </source>
</evidence>
<feature type="transmembrane region" description="Helical" evidence="1">
    <location>
        <begin position="186"/>
        <end position="206"/>
    </location>
</feature>
<keyword evidence="1" id="KW-0812">Transmembrane</keyword>
<dbReference type="EMBL" id="NUBY01000097">
    <property type="protein sequence ID" value="PEQ03369.1"/>
    <property type="molecule type" value="Genomic_DNA"/>
</dbReference>
<name>A0A2A8HCA5_9BACI</name>
<reference evidence="2 3" key="1">
    <citation type="submission" date="2017-09" db="EMBL/GenBank/DDBJ databases">
        <title>Large-scale bioinformatics analysis of Bacillus genomes uncovers conserved roles of natural products in bacterial physiology.</title>
        <authorList>
            <consortium name="Agbiome Team Llc"/>
            <person name="Bleich R.M."/>
            <person name="Grubbs K.J."/>
            <person name="Santa Maria K.C."/>
            <person name="Allen S.E."/>
            <person name="Farag S."/>
            <person name="Shank E.A."/>
            <person name="Bowers A."/>
        </authorList>
    </citation>
    <scope>NUCLEOTIDE SEQUENCE [LARGE SCALE GENOMIC DNA]</scope>
    <source>
        <strain evidence="2 3">AFS021349</strain>
    </source>
</reference>
<organism evidence="2 3">
    <name type="scientific">Bacillus toyonensis</name>
    <dbReference type="NCBI Taxonomy" id="155322"/>
    <lineage>
        <taxon>Bacteria</taxon>
        <taxon>Bacillati</taxon>
        <taxon>Bacillota</taxon>
        <taxon>Bacilli</taxon>
        <taxon>Bacillales</taxon>
        <taxon>Bacillaceae</taxon>
        <taxon>Bacillus</taxon>
        <taxon>Bacillus cereus group</taxon>
    </lineage>
</organism>
<sequence length="207" mass="23745">MEYIINPIAALLGTSKESYKIKEAQGVKGLSKNLFLFSIISALILGIITWLSPEVERQTSLHSLQNIREFIIFGSMVYGLFIPIVTIICYSCIWWVFFSEVGFQKIFTIQLYGYGITLINLLTQMLFMLILDMNNTLPPLSLGVISEFYFENKYIIAFFNNISFFLLWGIVFQFITFSIVSKKSKLYVFTIIITLNIFSAIVLAAWS</sequence>
<evidence type="ECO:0000256" key="1">
    <source>
        <dbReference type="SAM" id="Phobius"/>
    </source>
</evidence>
<comment type="caution">
    <text evidence="2">The sequence shown here is derived from an EMBL/GenBank/DDBJ whole genome shotgun (WGS) entry which is preliminary data.</text>
</comment>
<keyword evidence="1" id="KW-0472">Membrane</keyword>
<protein>
    <recommendedName>
        <fullName evidence="4">Yip1 domain-containing protein</fullName>
    </recommendedName>
</protein>
<dbReference type="AlphaFoldDB" id="A0A2A8HCA5"/>
<feature type="transmembrane region" description="Helical" evidence="1">
    <location>
        <begin position="34"/>
        <end position="51"/>
    </location>
</feature>